<dbReference type="EMBL" id="RRYP01031600">
    <property type="protein sequence ID" value="TNV70928.1"/>
    <property type="molecule type" value="Genomic_DNA"/>
</dbReference>
<dbReference type="AlphaFoldDB" id="A0A8J8N9P8"/>
<dbReference type="Proteomes" id="UP000785679">
    <property type="component" value="Unassembled WGS sequence"/>
</dbReference>
<evidence type="ECO:0000313" key="1">
    <source>
        <dbReference type="EMBL" id="TNV70928.1"/>
    </source>
</evidence>
<keyword evidence="2" id="KW-1185">Reference proteome</keyword>
<sequence>MMIIFTIQWGILGAIFNPTALLPYSAAIVTFIATVGAKFNYFKQKYENLSTEIEIIVKEKIGYLIIKSLEKIKASLGQKYANLFPEINEQAAQEAIEKGMNQVLELETENPFDLEGATDKAADLARKALMNNASALANMISGKVDGLDPSIIELIIAVAVKNDNGIKESIDKIAILLEIEPSLLHSFIALAAVNVKAVEEGSGDLQMPNLSQVVQAVKHLFRQLSIVDDRVSNILGDVCKVLIEGDTEPIMDIIAEYMSVNKNR</sequence>
<proteinExistence type="predicted"/>
<name>A0A8J8N9P8_HALGN</name>
<accession>A0A8J8N9P8</accession>
<comment type="caution">
    <text evidence="1">The sequence shown here is derived from an EMBL/GenBank/DDBJ whole genome shotgun (WGS) entry which is preliminary data.</text>
</comment>
<protein>
    <submittedName>
        <fullName evidence="1">Uncharacterized protein</fullName>
    </submittedName>
</protein>
<organism evidence="1 2">
    <name type="scientific">Halteria grandinella</name>
    <dbReference type="NCBI Taxonomy" id="5974"/>
    <lineage>
        <taxon>Eukaryota</taxon>
        <taxon>Sar</taxon>
        <taxon>Alveolata</taxon>
        <taxon>Ciliophora</taxon>
        <taxon>Intramacronucleata</taxon>
        <taxon>Spirotrichea</taxon>
        <taxon>Stichotrichia</taxon>
        <taxon>Sporadotrichida</taxon>
        <taxon>Halteriidae</taxon>
        <taxon>Halteria</taxon>
    </lineage>
</organism>
<reference evidence="1" key="1">
    <citation type="submission" date="2019-06" db="EMBL/GenBank/DDBJ databases">
        <authorList>
            <person name="Zheng W."/>
        </authorList>
    </citation>
    <scope>NUCLEOTIDE SEQUENCE</scope>
    <source>
        <strain evidence="1">QDHG01</strain>
    </source>
</reference>
<gene>
    <name evidence="1" type="ORF">FGO68_gene342</name>
</gene>
<evidence type="ECO:0000313" key="2">
    <source>
        <dbReference type="Proteomes" id="UP000785679"/>
    </source>
</evidence>